<dbReference type="GO" id="GO:0051301">
    <property type="term" value="P:cell division"/>
    <property type="evidence" value="ECO:0007669"/>
    <property type="project" value="UniProtKB-KW"/>
</dbReference>
<keyword evidence="6" id="KW-0175">Coiled coil</keyword>
<evidence type="ECO:0000256" key="6">
    <source>
        <dbReference type="SAM" id="Coils"/>
    </source>
</evidence>
<dbReference type="EnsemblMetazoa" id="XM_012203909.1">
    <property type="protein sequence ID" value="XP_012059299.1"/>
    <property type="gene ID" value="LOC105622492"/>
</dbReference>
<sequence>MSISLNRIVLSNFKSFGGETVIGPIQPFTAIIGPNGAGKSNIVDAISFALGEGLTALRVKHLSELVYGISIRESTMERPMYVKLIFNINAVDGIKKKSFTRGVWSGGTYQYKIDDKIVTNIYYMTELREMGLDVKAKNFLIPQGYIACFAMKKPKDLTAMFEKITNSNEYKADYDSSLEDIEQDILKMKNIIEQRKTEHIIFEDNILYWQKKRESARTSLDCANKARDTNKRIVQELNNELERINNELTELRKASQTSIIELSNSQVKRYMELTNEVEFRAQNSVKEIKSLMHDQREDQAKLDNENRCKKELEDKEKQMTLKKVNLETRFTKLQDSNKVLKWQQAVEHADTEWNKVCQQERHAKIKVEQEETKMSKLKDNYTKVAKDLDNMTKKLAEYKSQISVNGKLYLEGQKAHIAMEDISIPMSETHCRLEESVFTSSSSSNIESSGDCEILTKIDFSQFPEEICNFTNEKLRDMALQFIEKITKIENEFDDLVNLKNLVNNTSAQAIILPDNLEEPYAGNIIYNCIAPHKGFQPLQYLSDGEKSMASLALLFAIQRYRQIPFFIMDEGDAALDKVNIKNIVSFIRSQETLMQFIMISLHKELYRNSDALVGVTVESDISYSKSQVFVISLNGYRKSK</sequence>
<organism evidence="8 9">
    <name type="scientific">Atta cephalotes</name>
    <name type="common">Leafcutter ant</name>
    <dbReference type="NCBI Taxonomy" id="12957"/>
    <lineage>
        <taxon>Eukaryota</taxon>
        <taxon>Metazoa</taxon>
        <taxon>Ecdysozoa</taxon>
        <taxon>Arthropoda</taxon>
        <taxon>Hexapoda</taxon>
        <taxon>Insecta</taxon>
        <taxon>Pterygota</taxon>
        <taxon>Neoptera</taxon>
        <taxon>Endopterygota</taxon>
        <taxon>Hymenoptera</taxon>
        <taxon>Apocrita</taxon>
        <taxon>Aculeata</taxon>
        <taxon>Formicoidea</taxon>
        <taxon>Formicidae</taxon>
        <taxon>Myrmicinae</taxon>
        <taxon>Atta</taxon>
    </lineage>
</organism>
<dbReference type="GO" id="GO:0003677">
    <property type="term" value="F:DNA binding"/>
    <property type="evidence" value="ECO:0007669"/>
    <property type="project" value="TreeGrafter"/>
</dbReference>
<protein>
    <recommendedName>
        <fullName evidence="7">RecF/RecN/SMC N-terminal domain-containing protein</fullName>
    </recommendedName>
</protein>
<dbReference type="STRING" id="12957.A0A158NP41"/>
<keyword evidence="9" id="KW-1185">Reference proteome</keyword>
<proteinExistence type="predicted"/>
<dbReference type="InterPro" id="IPR003395">
    <property type="entry name" value="RecF/RecN/SMC_N"/>
</dbReference>
<dbReference type="GO" id="GO:0007062">
    <property type="term" value="P:sister chromatid cohesion"/>
    <property type="evidence" value="ECO:0007669"/>
    <property type="project" value="TreeGrafter"/>
</dbReference>
<dbReference type="InParanoid" id="A0A158NP41"/>
<keyword evidence="4" id="KW-0539">Nucleus</keyword>
<comment type="subcellular location">
    <subcellularLocation>
        <location evidence="1">Nucleus</location>
    </subcellularLocation>
</comment>
<feature type="coiled-coil region" evidence="6">
    <location>
        <begin position="360"/>
        <end position="401"/>
    </location>
</feature>
<keyword evidence="2" id="KW-0132">Cell division</keyword>
<dbReference type="OrthoDB" id="413649at2759"/>
<reference evidence="8" key="2">
    <citation type="submission" date="2016-04" db="UniProtKB">
        <authorList>
            <consortium name="EnsemblMetazoa"/>
        </authorList>
    </citation>
    <scope>IDENTIFICATION</scope>
</reference>
<evidence type="ECO:0000256" key="3">
    <source>
        <dbReference type="ARBA" id="ARBA00022776"/>
    </source>
</evidence>
<dbReference type="GO" id="GO:0005634">
    <property type="term" value="C:nucleus"/>
    <property type="evidence" value="ECO:0007669"/>
    <property type="project" value="UniProtKB-SubCell"/>
</dbReference>
<evidence type="ECO:0000256" key="2">
    <source>
        <dbReference type="ARBA" id="ARBA00022618"/>
    </source>
</evidence>
<feature type="domain" description="RecF/RecN/SMC N-terminal" evidence="7">
    <location>
        <begin position="5"/>
        <end position="619"/>
    </location>
</feature>
<keyword evidence="3" id="KW-0498">Mitosis</keyword>
<accession>A0A158NP41</accession>
<dbReference type="SUPFAM" id="SSF52540">
    <property type="entry name" value="P-loop containing nucleoside triphosphate hydrolases"/>
    <property type="match status" value="1"/>
</dbReference>
<dbReference type="KEGG" id="acep:105622492"/>
<keyword evidence="5" id="KW-0131">Cell cycle</keyword>
<evidence type="ECO:0000259" key="7">
    <source>
        <dbReference type="Pfam" id="PF02463"/>
    </source>
</evidence>
<gene>
    <name evidence="8" type="primary">105622492</name>
</gene>
<feature type="coiled-coil region" evidence="6">
    <location>
        <begin position="178"/>
        <end position="257"/>
    </location>
</feature>
<dbReference type="PANTHER" id="PTHR18937">
    <property type="entry name" value="STRUCTURAL MAINTENANCE OF CHROMOSOMES SMC FAMILY MEMBER"/>
    <property type="match status" value="1"/>
</dbReference>
<evidence type="ECO:0000256" key="1">
    <source>
        <dbReference type="ARBA" id="ARBA00004123"/>
    </source>
</evidence>
<dbReference type="Gene3D" id="3.40.50.300">
    <property type="entry name" value="P-loop containing nucleotide triphosphate hydrolases"/>
    <property type="match status" value="2"/>
</dbReference>
<dbReference type="AlphaFoldDB" id="A0A158NP41"/>
<dbReference type="GO" id="GO:0008278">
    <property type="term" value="C:cohesin complex"/>
    <property type="evidence" value="ECO:0007669"/>
    <property type="project" value="TreeGrafter"/>
</dbReference>
<dbReference type="Pfam" id="PF02463">
    <property type="entry name" value="SMC_N"/>
    <property type="match status" value="1"/>
</dbReference>
<reference evidence="9" key="1">
    <citation type="journal article" date="2011" name="PLoS Genet.">
        <title>The genome sequence of the leaf-cutter ant Atta cephalotes reveals insights into its obligate symbiotic lifestyle.</title>
        <authorList>
            <person name="Suen G."/>
            <person name="Teiling C."/>
            <person name="Li L."/>
            <person name="Holt C."/>
            <person name="Abouheif E."/>
            <person name="Bornberg-Bauer E."/>
            <person name="Bouffard P."/>
            <person name="Caldera E.J."/>
            <person name="Cash E."/>
            <person name="Cavanaugh A."/>
            <person name="Denas O."/>
            <person name="Elhaik E."/>
            <person name="Fave M.J."/>
            <person name="Gadau J."/>
            <person name="Gibson J.D."/>
            <person name="Graur D."/>
            <person name="Grubbs K.J."/>
            <person name="Hagen D.E."/>
            <person name="Harkins T.T."/>
            <person name="Helmkampf M."/>
            <person name="Hu H."/>
            <person name="Johnson B.R."/>
            <person name="Kim J."/>
            <person name="Marsh S.E."/>
            <person name="Moeller J.A."/>
            <person name="Munoz-Torres M.C."/>
            <person name="Murphy M.C."/>
            <person name="Naughton M.C."/>
            <person name="Nigam S."/>
            <person name="Overson R."/>
            <person name="Rajakumar R."/>
            <person name="Reese J.T."/>
            <person name="Scott J.J."/>
            <person name="Smith C.R."/>
            <person name="Tao S."/>
            <person name="Tsutsui N.D."/>
            <person name="Viljakainen L."/>
            <person name="Wissler L."/>
            <person name="Yandell M.D."/>
            <person name="Zimmer F."/>
            <person name="Taylor J."/>
            <person name="Slater S.C."/>
            <person name="Clifton S.W."/>
            <person name="Warren W.C."/>
            <person name="Elsik C.G."/>
            <person name="Smith C.D."/>
            <person name="Weinstock G.M."/>
            <person name="Gerardo N.M."/>
            <person name="Currie C.R."/>
        </authorList>
    </citation>
    <scope>NUCLEOTIDE SEQUENCE [LARGE SCALE GENOMIC DNA]</scope>
</reference>
<evidence type="ECO:0000256" key="4">
    <source>
        <dbReference type="ARBA" id="ARBA00023242"/>
    </source>
</evidence>
<dbReference type="eggNOG" id="KOG0018">
    <property type="taxonomic scope" value="Eukaryota"/>
</dbReference>
<dbReference type="EMBL" id="ADTU01022022">
    <property type="status" value="NOT_ANNOTATED_CDS"/>
    <property type="molecule type" value="Genomic_DNA"/>
</dbReference>
<dbReference type="InterPro" id="IPR027417">
    <property type="entry name" value="P-loop_NTPase"/>
</dbReference>
<dbReference type="Proteomes" id="UP000005205">
    <property type="component" value="Unassembled WGS sequence"/>
</dbReference>
<evidence type="ECO:0000313" key="9">
    <source>
        <dbReference type="Proteomes" id="UP000005205"/>
    </source>
</evidence>
<name>A0A158NP41_ATTCE</name>
<evidence type="ECO:0000313" key="8">
    <source>
        <dbReference type="EnsemblMetazoa" id="XP_012059299.1"/>
    </source>
</evidence>
<dbReference type="PANTHER" id="PTHR18937:SF12">
    <property type="entry name" value="STRUCTURAL MAINTENANCE OF CHROMOSOMES PROTEIN"/>
    <property type="match status" value="1"/>
</dbReference>
<evidence type="ECO:0000256" key="5">
    <source>
        <dbReference type="ARBA" id="ARBA00023306"/>
    </source>
</evidence>